<evidence type="ECO:0000313" key="2">
    <source>
        <dbReference type="Proteomes" id="UP001152484"/>
    </source>
</evidence>
<dbReference type="SUPFAM" id="SSF50249">
    <property type="entry name" value="Nucleic acid-binding proteins"/>
    <property type="match status" value="1"/>
</dbReference>
<feature type="non-terminal residue" evidence="1">
    <location>
        <position position="1"/>
    </location>
</feature>
<dbReference type="AlphaFoldDB" id="A0A9P0ZCG9"/>
<dbReference type="EMBL" id="CAMAPE010000032">
    <property type="protein sequence ID" value="CAH9095010.1"/>
    <property type="molecule type" value="Genomic_DNA"/>
</dbReference>
<name>A0A9P0ZCG9_CUSEU</name>
<dbReference type="PANTHER" id="PTHR47165">
    <property type="entry name" value="OS03G0429900 PROTEIN"/>
    <property type="match status" value="1"/>
</dbReference>
<dbReference type="OrthoDB" id="1296626at2759"/>
<reference evidence="1" key="1">
    <citation type="submission" date="2022-07" db="EMBL/GenBank/DDBJ databases">
        <authorList>
            <person name="Macas J."/>
            <person name="Novak P."/>
            <person name="Neumann P."/>
        </authorList>
    </citation>
    <scope>NUCLEOTIDE SEQUENCE</scope>
</reference>
<dbReference type="Gene3D" id="2.40.50.140">
    <property type="entry name" value="Nucleic acid-binding proteins"/>
    <property type="match status" value="2"/>
</dbReference>
<accession>A0A9P0ZCG9</accession>
<evidence type="ECO:0000313" key="1">
    <source>
        <dbReference type="EMBL" id="CAH9095010.1"/>
    </source>
</evidence>
<dbReference type="InterPro" id="IPR012340">
    <property type="entry name" value="NA-bd_OB-fold"/>
</dbReference>
<sequence length="180" mass="21192">MYKFEPLFKEGGIYAIKDFMVQDNKMSFRTTENVFKWEFIKKTNAFEWPFNDFPATPYELISFPALQEQQDIDESQAFDVIGKVEYPKPEKVVKRKNGYSRLKELVVTDAEGHTIVFSLWGDKMIDEYNSFPHQKYDSTIILLQLCRAHKYQGMVYASNVHDATKMIINGDDEEFRDLRS</sequence>
<evidence type="ECO:0008006" key="3">
    <source>
        <dbReference type="Google" id="ProtNLM"/>
    </source>
</evidence>
<protein>
    <recommendedName>
        <fullName evidence="3">Replication protein A OB domain-containing protein</fullName>
    </recommendedName>
</protein>
<dbReference type="PANTHER" id="PTHR47165:SF4">
    <property type="entry name" value="OS03G0429900 PROTEIN"/>
    <property type="match status" value="1"/>
</dbReference>
<gene>
    <name evidence="1" type="ORF">CEURO_LOCUS12977</name>
</gene>
<keyword evidence="2" id="KW-1185">Reference proteome</keyword>
<comment type="caution">
    <text evidence="1">The sequence shown here is derived from an EMBL/GenBank/DDBJ whole genome shotgun (WGS) entry which is preliminary data.</text>
</comment>
<organism evidence="1 2">
    <name type="scientific">Cuscuta europaea</name>
    <name type="common">European dodder</name>
    <dbReference type="NCBI Taxonomy" id="41803"/>
    <lineage>
        <taxon>Eukaryota</taxon>
        <taxon>Viridiplantae</taxon>
        <taxon>Streptophyta</taxon>
        <taxon>Embryophyta</taxon>
        <taxon>Tracheophyta</taxon>
        <taxon>Spermatophyta</taxon>
        <taxon>Magnoliopsida</taxon>
        <taxon>eudicotyledons</taxon>
        <taxon>Gunneridae</taxon>
        <taxon>Pentapetalae</taxon>
        <taxon>asterids</taxon>
        <taxon>lamiids</taxon>
        <taxon>Solanales</taxon>
        <taxon>Convolvulaceae</taxon>
        <taxon>Cuscuteae</taxon>
        <taxon>Cuscuta</taxon>
        <taxon>Cuscuta subgen. Cuscuta</taxon>
    </lineage>
</organism>
<proteinExistence type="predicted"/>
<dbReference type="Proteomes" id="UP001152484">
    <property type="component" value="Unassembled WGS sequence"/>
</dbReference>